<evidence type="ECO:0000313" key="2">
    <source>
        <dbReference type="Proteomes" id="UP001501455"/>
    </source>
</evidence>
<dbReference type="Proteomes" id="UP001501455">
    <property type="component" value="Unassembled WGS sequence"/>
</dbReference>
<evidence type="ECO:0000313" key="1">
    <source>
        <dbReference type="EMBL" id="GAA3502740.1"/>
    </source>
</evidence>
<comment type="caution">
    <text evidence="1">The sequence shown here is derived from an EMBL/GenBank/DDBJ whole genome shotgun (WGS) entry which is preliminary data.</text>
</comment>
<sequence length="175" mass="19344">MGARMAVGGEAILAELSSLPAPVRADCLRVLETVVRVVPRTWTRRRGVRPQWITLRDGDGAAVVQADSGELGEHVDWDGPRSARSFAGALRDRLGTNRCAALVHGDAIDSRTWGWFLPLLVGQLPRLDTAVRVDIAHRAGARATFSFPVTYRRSPTRRLRFEEDVHTLLRRAGNT</sequence>
<keyword evidence="2" id="KW-1185">Reference proteome</keyword>
<organism evidence="1 2">
    <name type="scientific">Streptomyces prasinosporus</name>
    <dbReference type="NCBI Taxonomy" id="68256"/>
    <lineage>
        <taxon>Bacteria</taxon>
        <taxon>Bacillati</taxon>
        <taxon>Actinomycetota</taxon>
        <taxon>Actinomycetes</taxon>
        <taxon>Kitasatosporales</taxon>
        <taxon>Streptomycetaceae</taxon>
        <taxon>Streptomyces</taxon>
        <taxon>Streptomyces albogriseolus group</taxon>
    </lineage>
</organism>
<accession>A0ABP6U6F7</accession>
<dbReference type="EMBL" id="BAAAXF010000071">
    <property type="protein sequence ID" value="GAA3502740.1"/>
    <property type="molecule type" value="Genomic_DNA"/>
</dbReference>
<gene>
    <name evidence="1" type="ORF">GCM10019016_098490</name>
</gene>
<reference evidence="2" key="1">
    <citation type="journal article" date="2019" name="Int. J. Syst. Evol. Microbiol.">
        <title>The Global Catalogue of Microorganisms (GCM) 10K type strain sequencing project: providing services to taxonomists for standard genome sequencing and annotation.</title>
        <authorList>
            <consortium name="The Broad Institute Genomics Platform"/>
            <consortium name="The Broad Institute Genome Sequencing Center for Infectious Disease"/>
            <person name="Wu L."/>
            <person name="Ma J."/>
        </authorList>
    </citation>
    <scope>NUCLEOTIDE SEQUENCE [LARGE SCALE GENOMIC DNA]</scope>
    <source>
        <strain evidence="2">JCM 4816</strain>
    </source>
</reference>
<name>A0ABP6U6F7_9ACTN</name>
<proteinExistence type="predicted"/>
<protein>
    <submittedName>
        <fullName evidence="1">Uncharacterized protein</fullName>
    </submittedName>
</protein>